<dbReference type="PANTHER" id="PTHR34676:SF8">
    <property type="entry name" value="TRANSMEMBRANE PROTEIN"/>
    <property type="match status" value="1"/>
</dbReference>
<dbReference type="Pfam" id="PF14223">
    <property type="entry name" value="Retrotran_gag_2"/>
    <property type="match status" value="1"/>
</dbReference>
<accession>A0A5A7SVR1</accession>
<dbReference type="EMBL" id="SSTE01020050">
    <property type="protein sequence ID" value="KAA0035374.1"/>
    <property type="molecule type" value="Genomic_DNA"/>
</dbReference>
<feature type="compositionally biased region" description="Polar residues" evidence="1">
    <location>
        <begin position="243"/>
        <end position="258"/>
    </location>
</feature>
<gene>
    <name evidence="2" type="ORF">E6C27_scaffold597G00100</name>
</gene>
<dbReference type="OrthoDB" id="913420at2759"/>
<reference evidence="2 3" key="1">
    <citation type="submission" date="2019-08" db="EMBL/GenBank/DDBJ databases">
        <title>Draft genome sequences of two oriental melons (Cucumis melo L. var makuwa).</title>
        <authorList>
            <person name="Kwon S.-Y."/>
        </authorList>
    </citation>
    <scope>NUCLEOTIDE SEQUENCE [LARGE SCALE GENOMIC DNA]</scope>
    <source>
        <strain evidence="3">cv. SW 3</strain>
        <tissue evidence="2">Leaf</tissue>
    </source>
</reference>
<feature type="compositionally biased region" description="Basic and acidic residues" evidence="1">
    <location>
        <begin position="268"/>
        <end position="288"/>
    </location>
</feature>
<sequence length="324" mass="36627">MEAFLMSLDMRCWRAIVSGWEYPIEKDETGKVTRKSKLKWTSEEDDAAVGNSRALNALFNAVDPNIFKLINTCKSAKVAWDTLEVAFEGTSKVKVSRLQILTSWFNALQMTEEETIAEFNVRVLDIANESDALREKLYDSKLVHKVLRSLPLKFNMKVTTIEEANDLSKMKLDEQFGSLRTFELHLGDSESKMKSGLTLTSVKEEPTEENGVSQNNDSLAESMALLTKQVAKLKSQFHKRIGSQRNNREATSVTQHRISSPSSSSLFRRKDHERNEKDNGSSKFEKSGKGIKCHECEGFGHIQSECATYLKCKKKSLVATLLDE</sequence>
<organism evidence="2 3">
    <name type="scientific">Cucumis melo var. makuwa</name>
    <name type="common">Oriental melon</name>
    <dbReference type="NCBI Taxonomy" id="1194695"/>
    <lineage>
        <taxon>Eukaryota</taxon>
        <taxon>Viridiplantae</taxon>
        <taxon>Streptophyta</taxon>
        <taxon>Embryophyta</taxon>
        <taxon>Tracheophyta</taxon>
        <taxon>Spermatophyta</taxon>
        <taxon>Magnoliopsida</taxon>
        <taxon>eudicotyledons</taxon>
        <taxon>Gunneridae</taxon>
        <taxon>Pentapetalae</taxon>
        <taxon>rosids</taxon>
        <taxon>fabids</taxon>
        <taxon>Cucurbitales</taxon>
        <taxon>Cucurbitaceae</taxon>
        <taxon>Benincaseae</taxon>
        <taxon>Cucumis</taxon>
    </lineage>
</organism>
<dbReference type="AlphaFoldDB" id="A0A5A7SVR1"/>
<proteinExistence type="predicted"/>
<evidence type="ECO:0000256" key="1">
    <source>
        <dbReference type="SAM" id="MobiDB-lite"/>
    </source>
</evidence>
<comment type="caution">
    <text evidence="2">The sequence shown here is derived from an EMBL/GenBank/DDBJ whole genome shotgun (WGS) entry which is preliminary data.</text>
</comment>
<feature type="region of interest" description="Disordered" evidence="1">
    <location>
        <begin position="238"/>
        <end position="288"/>
    </location>
</feature>
<dbReference type="Proteomes" id="UP000321393">
    <property type="component" value="Unassembled WGS sequence"/>
</dbReference>
<dbReference type="PANTHER" id="PTHR34676">
    <property type="entry name" value="DUF4219 DOMAIN-CONTAINING PROTEIN-RELATED"/>
    <property type="match status" value="1"/>
</dbReference>
<protein>
    <submittedName>
        <fullName evidence="2">Gag-proteinase polyprotein</fullName>
    </submittedName>
</protein>
<evidence type="ECO:0000313" key="2">
    <source>
        <dbReference type="EMBL" id="KAA0035374.1"/>
    </source>
</evidence>
<name>A0A5A7SVR1_CUCMM</name>
<evidence type="ECO:0000313" key="3">
    <source>
        <dbReference type="Proteomes" id="UP000321393"/>
    </source>
</evidence>